<gene>
    <name evidence="1" type="ordered locus">Minf_0224</name>
</gene>
<name>B3DXQ0_METI4</name>
<organism evidence="1 2">
    <name type="scientific">Methylacidiphilum infernorum (isolate V4)</name>
    <name type="common">Methylokorus infernorum (strain V4)</name>
    <dbReference type="NCBI Taxonomy" id="481448"/>
    <lineage>
        <taxon>Bacteria</taxon>
        <taxon>Pseudomonadati</taxon>
        <taxon>Verrucomicrobiota</taxon>
        <taxon>Methylacidiphilae</taxon>
        <taxon>Methylacidiphilales</taxon>
        <taxon>Methylacidiphilaceae</taxon>
        <taxon>Methylacidiphilum (ex Ratnadevi et al. 2023)</taxon>
    </lineage>
</organism>
<proteinExistence type="predicted"/>
<dbReference type="HOGENOM" id="CLU_3390238_0_0_0"/>
<dbReference type="AlphaFoldDB" id="B3DXQ0"/>
<reference evidence="1 2" key="1">
    <citation type="journal article" date="2008" name="Biol. Direct">
        <title>Complete genome sequence of the extremely acidophilic methanotroph isolate V4, Methylacidiphilum infernorum, a representative of the bacterial phylum Verrucomicrobia.</title>
        <authorList>
            <person name="Hou S."/>
            <person name="Makarova K.S."/>
            <person name="Saw J.H."/>
            <person name="Senin P."/>
            <person name="Ly B.V."/>
            <person name="Zhou Z."/>
            <person name="Ren Y."/>
            <person name="Wang J."/>
            <person name="Galperin M.Y."/>
            <person name="Omelchenko M.V."/>
            <person name="Wolf Y.I."/>
            <person name="Yutin N."/>
            <person name="Koonin E.V."/>
            <person name="Stott M.B."/>
            <person name="Mountain B.W."/>
            <person name="Crowe M.A."/>
            <person name="Smirnova A.V."/>
            <person name="Dunfield P.F."/>
            <person name="Feng L."/>
            <person name="Wang L."/>
            <person name="Alam M."/>
        </authorList>
    </citation>
    <scope>NUCLEOTIDE SEQUENCE [LARGE SCALE GENOMIC DNA]</scope>
    <source>
        <strain evidence="2">Isolate V4</strain>
    </source>
</reference>
<sequence>MHPHPIFFYFQRALAIQAVVSSLALGGTGLKF</sequence>
<accession>B3DXQ0</accession>
<dbReference type="KEGG" id="min:Minf_0224"/>
<evidence type="ECO:0000313" key="2">
    <source>
        <dbReference type="Proteomes" id="UP000009149"/>
    </source>
</evidence>
<evidence type="ECO:0000313" key="1">
    <source>
        <dbReference type="EMBL" id="ACD82284.1"/>
    </source>
</evidence>
<protein>
    <submittedName>
        <fullName evidence="1">Uncharacterized protein</fullName>
    </submittedName>
</protein>
<dbReference type="Proteomes" id="UP000009149">
    <property type="component" value="Chromosome"/>
</dbReference>
<dbReference type="EMBL" id="CP000975">
    <property type="protein sequence ID" value="ACD82284.1"/>
    <property type="molecule type" value="Genomic_DNA"/>
</dbReference>